<protein>
    <submittedName>
        <fullName evidence="2">Uncharacterized protein</fullName>
    </submittedName>
</protein>
<dbReference type="Proteomes" id="UP001056708">
    <property type="component" value="Chromosome"/>
</dbReference>
<sequence>MLRHQGSLVSQALLLLGLVFVLGTPSPAQSPRRSCTQMGGEPGNCPRRDRPQTSFSEEESRGIDERGFSDSFLSDALEGVADPLNGGAGITDVGGLEGEQVQNLNPVDRGLTDPTGVFIPVPSLP</sequence>
<dbReference type="EMBL" id="CP098611">
    <property type="protein sequence ID" value="USR91383.1"/>
    <property type="molecule type" value="Genomic_DNA"/>
</dbReference>
<evidence type="ECO:0000313" key="2">
    <source>
        <dbReference type="EMBL" id="USR91383.1"/>
    </source>
</evidence>
<feature type="compositionally biased region" description="Polar residues" evidence="1">
    <location>
        <begin position="26"/>
        <end position="37"/>
    </location>
</feature>
<proteinExistence type="predicted"/>
<keyword evidence="3" id="KW-1185">Reference proteome</keyword>
<gene>
    <name evidence="2" type="ORF">NEA10_01160</name>
</gene>
<dbReference type="RefSeq" id="WP_252663408.1">
    <property type="nucleotide sequence ID" value="NZ_CP098611.1"/>
</dbReference>
<feature type="region of interest" description="Disordered" evidence="1">
    <location>
        <begin position="26"/>
        <end position="67"/>
    </location>
</feature>
<evidence type="ECO:0000256" key="1">
    <source>
        <dbReference type="SAM" id="MobiDB-lite"/>
    </source>
</evidence>
<feature type="compositionally biased region" description="Basic and acidic residues" evidence="1">
    <location>
        <begin position="58"/>
        <end position="67"/>
    </location>
</feature>
<name>A0ABY5ATC0_9CYAN</name>
<reference evidence="2" key="1">
    <citation type="submission" date="2022-06" db="EMBL/GenBank/DDBJ databases">
        <title>Genome sequence of Phormidium yuhuli AB48 isolated from an industrial photobioreactor environment.</title>
        <authorList>
            <person name="Qiu Y."/>
            <person name="Noonan A.J.C."/>
            <person name="Dofher K."/>
            <person name="Koch M."/>
            <person name="Kieft B."/>
            <person name="Lin X."/>
            <person name="Ziels R.M."/>
            <person name="Hallam S.J."/>
        </authorList>
    </citation>
    <scope>NUCLEOTIDE SEQUENCE</scope>
    <source>
        <strain evidence="2">AB48</strain>
    </source>
</reference>
<evidence type="ECO:0000313" key="3">
    <source>
        <dbReference type="Proteomes" id="UP001056708"/>
    </source>
</evidence>
<accession>A0ABY5ATC0</accession>
<organism evidence="2 3">
    <name type="scientific">Phormidium yuhuli AB48</name>
    <dbReference type="NCBI Taxonomy" id="2940671"/>
    <lineage>
        <taxon>Bacteria</taxon>
        <taxon>Bacillati</taxon>
        <taxon>Cyanobacteriota</taxon>
        <taxon>Cyanophyceae</taxon>
        <taxon>Oscillatoriophycideae</taxon>
        <taxon>Oscillatoriales</taxon>
        <taxon>Oscillatoriaceae</taxon>
        <taxon>Phormidium</taxon>
        <taxon>Phormidium yuhuli</taxon>
    </lineage>
</organism>